<evidence type="ECO:0000259" key="1">
    <source>
        <dbReference type="Pfam" id="PF13785"/>
    </source>
</evidence>
<dbReference type="InterPro" id="IPR025235">
    <property type="entry name" value="DUF4178"/>
</dbReference>
<proteinExistence type="predicted"/>
<feature type="domain" description="DUF4178" evidence="1">
    <location>
        <begin position="11"/>
        <end position="143"/>
    </location>
</feature>
<dbReference type="EMBL" id="JBHTKH010000001">
    <property type="protein sequence ID" value="MFD1053321.1"/>
    <property type="molecule type" value="Genomic_DNA"/>
</dbReference>
<dbReference type="Proteomes" id="UP001597046">
    <property type="component" value="Unassembled WGS sequence"/>
</dbReference>
<gene>
    <name evidence="2" type="ORF">ACFQ2V_03295</name>
</gene>
<reference evidence="3" key="1">
    <citation type="journal article" date="2019" name="Int. J. Syst. Evol. Microbiol.">
        <title>The Global Catalogue of Microorganisms (GCM) 10K type strain sequencing project: providing services to taxonomists for standard genome sequencing and annotation.</title>
        <authorList>
            <consortium name="The Broad Institute Genomics Platform"/>
            <consortium name="The Broad Institute Genome Sequencing Center for Infectious Disease"/>
            <person name="Wu L."/>
            <person name="Ma J."/>
        </authorList>
    </citation>
    <scope>NUCLEOTIDE SEQUENCE [LARGE SCALE GENOMIC DNA]</scope>
    <source>
        <strain evidence="3">CCUG 57508</strain>
    </source>
</reference>
<evidence type="ECO:0000313" key="3">
    <source>
        <dbReference type="Proteomes" id="UP001597046"/>
    </source>
</evidence>
<dbReference type="RefSeq" id="WP_386050675.1">
    <property type="nucleotide sequence ID" value="NZ_JBHTKH010000001.1"/>
</dbReference>
<organism evidence="2 3">
    <name type="scientific">Terrabacter terrigena</name>
    <dbReference type="NCBI Taxonomy" id="574718"/>
    <lineage>
        <taxon>Bacteria</taxon>
        <taxon>Bacillati</taxon>
        <taxon>Actinomycetota</taxon>
        <taxon>Actinomycetes</taxon>
        <taxon>Micrococcales</taxon>
        <taxon>Intrasporangiaceae</taxon>
        <taxon>Terrabacter</taxon>
    </lineage>
</organism>
<comment type="caution">
    <text evidence="2">The sequence shown here is derived from an EMBL/GenBank/DDBJ whole genome shotgun (WGS) entry which is preliminary data.</text>
</comment>
<protein>
    <submittedName>
        <fullName evidence="2">DUF4178 domain-containing protein</fullName>
    </submittedName>
</protein>
<sequence length="155" mass="16937">MRAELRESQVGPGAVLEVEGTRHRVVGTLRFDLDGTGWGEHCITASGPREWVSLRPRGGSSIIHWRSRHDLFGEPDLAGTTIDGRDWTLVQAGSLTYTAEGDTGTGTRGTCDFVEFTHAGELLVFESFDGAVWEISIGRLVEPAQVRGYHEVARA</sequence>
<keyword evidence="3" id="KW-1185">Reference proteome</keyword>
<name>A0ABW3MRX5_9MICO</name>
<evidence type="ECO:0000313" key="2">
    <source>
        <dbReference type="EMBL" id="MFD1053321.1"/>
    </source>
</evidence>
<accession>A0ABW3MRX5</accession>
<dbReference type="Pfam" id="PF13785">
    <property type="entry name" value="DUF4178"/>
    <property type="match status" value="1"/>
</dbReference>